<name>A0A7C8MGV5_9PEZI</name>
<dbReference type="EMBL" id="WUBL01000158">
    <property type="protein sequence ID" value="KAF2964272.1"/>
    <property type="molecule type" value="Genomic_DNA"/>
</dbReference>
<feature type="chain" id="PRO_5028823581" evidence="1">
    <location>
        <begin position="21"/>
        <end position="106"/>
    </location>
</feature>
<comment type="caution">
    <text evidence="2">The sequence shown here is derived from an EMBL/GenBank/DDBJ whole genome shotgun (WGS) entry which is preliminary data.</text>
</comment>
<evidence type="ECO:0000313" key="2">
    <source>
        <dbReference type="EMBL" id="KAF2964272.1"/>
    </source>
</evidence>
<dbReference type="InParanoid" id="A0A7C8MGV5"/>
<protein>
    <submittedName>
        <fullName evidence="2">Uncharacterized protein</fullName>
    </submittedName>
</protein>
<organism evidence="2 3">
    <name type="scientific">Xylaria multiplex</name>
    <dbReference type="NCBI Taxonomy" id="323545"/>
    <lineage>
        <taxon>Eukaryota</taxon>
        <taxon>Fungi</taxon>
        <taxon>Dikarya</taxon>
        <taxon>Ascomycota</taxon>
        <taxon>Pezizomycotina</taxon>
        <taxon>Sordariomycetes</taxon>
        <taxon>Xylariomycetidae</taxon>
        <taxon>Xylariales</taxon>
        <taxon>Xylariaceae</taxon>
        <taxon>Xylaria</taxon>
    </lineage>
</organism>
<evidence type="ECO:0000256" key="1">
    <source>
        <dbReference type="SAM" id="SignalP"/>
    </source>
</evidence>
<feature type="signal peptide" evidence="1">
    <location>
        <begin position="1"/>
        <end position="20"/>
    </location>
</feature>
<accession>A0A7C8MGV5</accession>
<dbReference type="AlphaFoldDB" id="A0A7C8MGV5"/>
<keyword evidence="1" id="KW-0732">Signal</keyword>
<dbReference type="Proteomes" id="UP000481858">
    <property type="component" value="Unassembled WGS sequence"/>
</dbReference>
<dbReference type="OrthoDB" id="4672515at2759"/>
<evidence type="ECO:0000313" key="3">
    <source>
        <dbReference type="Proteomes" id="UP000481858"/>
    </source>
</evidence>
<gene>
    <name evidence="2" type="ORF">GQX73_g9286</name>
</gene>
<keyword evidence="3" id="KW-1185">Reference proteome</keyword>
<sequence>MKFSIIAALVALVVSPLAQAQGFLNNCTWQTAMLVDSYLGAYCNNDNWEIYSYDWTCADEASGELTSQRAYLDQVGLAKGLGARFPSAAKLPISVVNLAGACELPI</sequence>
<proteinExistence type="predicted"/>
<reference evidence="2 3" key="1">
    <citation type="submission" date="2019-12" db="EMBL/GenBank/DDBJ databases">
        <title>Draft genome sequence of the ascomycete Xylaria multiplex DSM 110363.</title>
        <authorList>
            <person name="Buettner E."/>
            <person name="Kellner H."/>
        </authorList>
    </citation>
    <scope>NUCLEOTIDE SEQUENCE [LARGE SCALE GENOMIC DNA]</scope>
    <source>
        <strain evidence="2 3">DSM 110363</strain>
    </source>
</reference>